<comment type="caution">
    <text evidence="1">The sequence shown here is derived from an EMBL/GenBank/DDBJ whole genome shotgun (WGS) entry which is preliminary data.</text>
</comment>
<accession>A0A256JCJ4</accession>
<proteinExistence type="predicted"/>
<protein>
    <submittedName>
        <fullName evidence="1">DUF4065 domain-containing protein</fullName>
    </submittedName>
</protein>
<reference evidence="1 2" key="1">
    <citation type="journal article" date="2014" name="Front. Microbiol.">
        <title>Population and genomic analysis of the genus Halorubrum.</title>
        <authorList>
            <person name="Fullmer M.S."/>
            <person name="Soucy S.M."/>
            <person name="Swithers K.S."/>
            <person name="Makkay A.M."/>
            <person name="Wheeler R."/>
            <person name="Ventosa A."/>
            <person name="Gogarten J.P."/>
            <person name="Papke R.T."/>
        </authorList>
    </citation>
    <scope>NUCLEOTIDE SEQUENCE [LARGE SCALE GENOMIC DNA]</scope>
    <source>
        <strain evidence="1 2">Ga2p</strain>
    </source>
</reference>
<dbReference type="Proteomes" id="UP000215607">
    <property type="component" value="Unassembled WGS sequence"/>
</dbReference>
<dbReference type="RefSeq" id="WP_094593232.1">
    <property type="nucleotide sequence ID" value="NZ_NHPA01000056.1"/>
</dbReference>
<evidence type="ECO:0000313" key="2">
    <source>
        <dbReference type="Proteomes" id="UP000215607"/>
    </source>
</evidence>
<dbReference type="EMBL" id="NHPA01000056">
    <property type="protein sequence ID" value="OYR66490.1"/>
    <property type="molecule type" value="Genomic_DNA"/>
</dbReference>
<evidence type="ECO:0000313" key="1">
    <source>
        <dbReference type="EMBL" id="OYR66490.1"/>
    </source>
</evidence>
<gene>
    <name evidence="1" type="ORF">DJ79_12265</name>
</gene>
<sequence length="173" mass="20125">MPPIDEIDRRTDVVFLLFHHANEVHGVTKVQKLLFLVEQETEFFQEYEEDIAFNFAPYKMGPFSENVYTELEFLLSMGAISSHPMDEPEISMTDSELRQKTFQITPKGEKIATQLSNQLEPEYDDELRDLVETYNDLPLRELLRYVYQTYPNFAVESEIITELGLDSSLATSQ</sequence>
<dbReference type="AlphaFoldDB" id="A0A256JCJ4"/>
<organism evidence="1 2">
    <name type="scientific">Halorubrum ezzemoulense</name>
    <name type="common">Halorubrum chaoviator</name>
    <dbReference type="NCBI Taxonomy" id="337243"/>
    <lineage>
        <taxon>Archaea</taxon>
        <taxon>Methanobacteriati</taxon>
        <taxon>Methanobacteriota</taxon>
        <taxon>Stenosarchaea group</taxon>
        <taxon>Halobacteria</taxon>
        <taxon>Halobacteriales</taxon>
        <taxon>Haloferacaceae</taxon>
        <taxon>Halorubrum</taxon>
    </lineage>
</organism>
<name>A0A256JCJ4_HALEZ</name>